<dbReference type="PANTHER" id="PTHR11527">
    <property type="entry name" value="HEAT-SHOCK PROTEIN 20 FAMILY MEMBER"/>
    <property type="match status" value="1"/>
</dbReference>
<comment type="similarity">
    <text evidence="2 3">Belongs to the small heat shock protein (HSP20) family.</text>
</comment>
<organism evidence="5 6">
    <name type="scientific">Cladosporium halotolerans</name>
    <dbReference type="NCBI Taxonomy" id="1052096"/>
    <lineage>
        <taxon>Eukaryota</taxon>
        <taxon>Fungi</taxon>
        <taxon>Dikarya</taxon>
        <taxon>Ascomycota</taxon>
        <taxon>Pezizomycotina</taxon>
        <taxon>Dothideomycetes</taxon>
        <taxon>Dothideomycetidae</taxon>
        <taxon>Cladosporiales</taxon>
        <taxon>Cladosporiaceae</taxon>
        <taxon>Cladosporium</taxon>
    </lineage>
</organism>
<reference evidence="5 6" key="1">
    <citation type="journal article" date="2020" name="Microbiol. Resour. Announc.">
        <title>Draft Genome Sequence of a Cladosporium Species Isolated from the Mesophotic Ascidian Didemnum maculosum.</title>
        <authorList>
            <person name="Gioti A."/>
            <person name="Siaperas R."/>
            <person name="Nikolaivits E."/>
            <person name="Le Goff G."/>
            <person name="Ouazzani J."/>
            <person name="Kotoulas G."/>
            <person name="Topakas E."/>
        </authorList>
    </citation>
    <scope>NUCLEOTIDE SEQUENCE [LARGE SCALE GENOMIC DNA]</scope>
    <source>
        <strain evidence="5 6">TM138-S3</strain>
    </source>
</reference>
<name>A0AB34KHD0_9PEZI</name>
<evidence type="ECO:0000256" key="1">
    <source>
        <dbReference type="ARBA" id="ARBA00023016"/>
    </source>
</evidence>
<sequence>MRPFLEEMADMPIPLYGYDAPPTLADRPHAREHQHMTYLQYLARKQPDPAQYPNYPDVDIRDGVSHYLIEIECPGVKNAADIHCQWTSRRHLTVTGTVGRPEEKDIPAQQQENGKAKERPVYLILGERRIGSFRRNFTFPVDVEQEQMSAKLEAGLLRIVLPKKQHHVPQGTGKVNIEVVEMGNVFLNGSWY</sequence>
<evidence type="ECO:0000256" key="3">
    <source>
        <dbReference type="RuleBase" id="RU003616"/>
    </source>
</evidence>
<comment type="caution">
    <text evidence="5">The sequence shown here is derived from an EMBL/GenBank/DDBJ whole genome shotgun (WGS) entry which is preliminary data.</text>
</comment>
<protein>
    <recommendedName>
        <fullName evidence="4">SHSP domain-containing protein</fullName>
    </recommendedName>
</protein>
<dbReference type="RefSeq" id="XP_069226072.1">
    <property type="nucleotide sequence ID" value="XM_069376845.1"/>
</dbReference>
<gene>
    <name evidence="5" type="ORF">WHR41_08241</name>
</gene>
<dbReference type="Proteomes" id="UP000803884">
    <property type="component" value="Unassembled WGS sequence"/>
</dbReference>
<dbReference type="InterPro" id="IPR008978">
    <property type="entry name" value="HSP20-like_chaperone"/>
</dbReference>
<proteinExistence type="inferred from homology"/>
<keyword evidence="6" id="KW-1185">Reference proteome</keyword>
<accession>A0AB34KHD0</accession>
<keyword evidence="1" id="KW-0346">Stress response</keyword>
<dbReference type="Gene3D" id="2.60.40.790">
    <property type="match status" value="1"/>
</dbReference>
<dbReference type="CDD" id="cd06464">
    <property type="entry name" value="ACD_sHsps-like"/>
    <property type="match status" value="1"/>
</dbReference>
<dbReference type="EMBL" id="JAAQHG020000041">
    <property type="protein sequence ID" value="KAL1582965.1"/>
    <property type="molecule type" value="Genomic_DNA"/>
</dbReference>
<dbReference type="Pfam" id="PF00011">
    <property type="entry name" value="HSP20"/>
    <property type="match status" value="1"/>
</dbReference>
<evidence type="ECO:0000313" key="5">
    <source>
        <dbReference type="EMBL" id="KAL1582965.1"/>
    </source>
</evidence>
<dbReference type="AlphaFoldDB" id="A0AB34KHD0"/>
<dbReference type="PROSITE" id="PS01031">
    <property type="entry name" value="SHSP"/>
    <property type="match status" value="1"/>
</dbReference>
<evidence type="ECO:0000259" key="4">
    <source>
        <dbReference type="PROSITE" id="PS01031"/>
    </source>
</evidence>
<feature type="domain" description="SHSP" evidence="4">
    <location>
        <begin position="49"/>
        <end position="178"/>
    </location>
</feature>
<dbReference type="GeneID" id="96009683"/>
<dbReference type="SUPFAM" id="SSF49764">
    <property type="entry name" value="HSP20-like chaperones"/>
    <property type="match status" value="1"/>
</dbReference>
<evidence type="ECO:0000313" key="6">
    <source>
        <dbReference type="Proteomes" id="UP000803884"/>
    </source>
</evidence>
<dbReference type="InterPro" id="IPR031107">
    <property type="entry name" value="Small_HSP"/>
</dbReference>
<evidence type="ECO:0000256" key="2">
    <source>
        <dbReference type="PROSITE-ProRule" id="PRU00285"/>
    </source>
</evidence>
<dbReference type="InterPro" id="IPR002068">
    <property type="entry name" value="A-crystallin/Hsp20_dom"/>
</dbReference>